<dbReference type="GO" id="GO:0005524">
    <property type="term" value="F:ATP binding"/>
    <property type="evidence" value="ECO:0007669"/>
    <property type="project" value="UniProtKB-UniRule"/>
</dbReference>
<dbReference type="PANTHER" id="PTHR43692">
    <property type="entry name" value="UDP-N-ACETYLMURAMOYLALANINE--D-GLUTAMATE LIGASE"/>
    <property type="match status" value="1"/>
</dbReference>
<accession>U3U9F3</accession>
<dbReference type="SUPFAM" id="SSF51984">
    <property type="entry name" value="MurCD N-terminal domain"/>
    <property type="match status" value="1"/>
</dbReference>
<keyword evidence="5 7" id="KW-0547">Nucleotide-binding</keyword>
<evidence type="ECO:0000256" key="5">
    <source>
        <dbReference type="ARBA" id="ARBA00022741"/>
    </source>
</evidence>
<dbReference type="Gene3D" id="3.40.50.720">
    <property type="entry name" value="NAD(P)-binding Rossmann-like Domain"/>
    <property type="match status" value="1"/>
</dbReference>
<dbReference type="Pfam" id="PF08245">
    <property type="entry name" value="Mur_ligase_M"/>
    <property type="match status" value="1"/>
</dbReference>
<dbReference type="PATRIC" id="fig|1235990.3.peg.474"/>
<dbReference type="STRING" id="1235990.BMSBPS_0103"/>
<dbReference type="InterPro" id="IPR036565">
    <property type="entry name" value="Mur-like_cat_sf"/>
</dbReference>
<dbReference type="GO" id="GO:0005737">
    <property type="term" value="C:cytoplasm"/>
    <property type="evidence" value="ECO:0007669"/>
    <property type="project" value="UniProtKB-SubCell"/>
</dbReference>
<comment type="subcellular location">
    <subcellularLocation>
        <location evidence="1 7 8">Cytoplasm</location>
    </subcellularLocation>
</comment>
<dbReference type="Pfam" id="PF21799">
    <property type="entry name" value="MurD-like_N"/>
    <property type="match status" value="1"/>
</dbReference>
<dbReference type="HAMAP" id="MF_00639">
    <property type="entry name" value="MurD"/>
    <property type="match status" value="1"/>
</dbReference>
<dbReference type="KEGG" id="hhs:HHS_04780"/>
<evidence type="ECO:0000256" key="2">
    <source>
        <dbReference type="ARBA" id="ARBA00004752"/>
    </source>
</evidence>
<dbReference type="SUPFAM" id="SSF53623">
    <property type="entry name" value="MurD-like peptide ligases, catalytic domain"/>
    <property type="match status" value="1"/>
</dbReference>
<keyword evidence="7 8" id="KW-0131">Cell cycle</keyword>
<dbReference type="NCBIfam" id="TIGR01087">
    <property type="entry name" value="murD"/>
    <property type="match status" value="1"/>
</dbReference>
<protein>
    <recommendedName>
        <fullName evidence="7 8">UDP-N-acetylmuramoylalanine--D-glutamate ligase</fullName>
        <ecNumber evidence="7 8">6.3.2.9</ecNumber>
    </recommendedName>
    <alternativeName>
        <fullName evidence="7">D-glutamic acid-adding enzyme</fullName>
    </alternativeName>
    <alternativeName>
        <fullName evidence="7">UDP-N-acetylmuramoyl-L-alanyl-D-glutamate synthetase</fullName>
    </alternativeName>
</protein>
<organism evidence="11 12">
    <name type="scientific">Candidatus Pantoea carbekii</name>
    <dbReference type="NCBI Taxonomy" id="1235990"/>
    <lineage>
        <taxon>Bacteria</taxon>
        <taxon>Pseudomonadati</taxon>
        <taxon>Pseudomonadota</taxon>
        <taxon>Gammaproteobacteria</taxon>
        <taxon>Enterobacterales</taxon>
        <taxon>Erwiniaceae</taxon>
        <taxon>Pantoea</taxon>
    </lineage>
</organism>
<dbReference type="PANTHER" id="PTHR43692:SF1">
    <property type="entry name" value="UDP-N-ACETYLMURAMOYLALANINE--D-GLUTAMATE LIGASE"/>
    <property type="match status" value="1"/>
</dbReference>
<keyword evidence="3 7" id="KW-0963">Cytoplasm</keyword>
<evidence type="ECO:0000259" key="10">
    <source>
        <dbReference type="Pfam" id="PF08245"/>
    </source>
</evidence>
<comment type="catalytic activity">
    <reaction evidence="7 8">
        <text>UDP-N-acetyl-alpha-D-muramoyl-L-alanine + D-glutamate + ATP = UDP-N-acetyl-alpha-D-muramoyl-L-alanyl-D-glutamate + ADP + phosphate + H(+)</text>
        <dbReference type="Rhea" id="RHEA:16429"/>
        <dbReference type="ChEBI" id="CHEBI:15378"/>
        <dbReference type="ChEBI" id="CHEBI:29986"/>
        <dbReference type="ChEBI" id="CHEBI:30616"/>
        <dbReference type="ChEBI" id="CHEBI:43474"/>
        <dbReference type="ChEBI" id="CHEBI:83898"/>
        <dbReference type="ChEBI" id="CHEBI:83900"/>
        <dbReference type="ChEBI" id="CHEBI:456216"/>
        <dbReference type="EC" id="6.3.2.9"/>
    </reaction>
</comment>
<evidence type="ECO:0000259" key="9">
    <source>
        <dbReference type="Pfam" id="PF02875"/>
    </source>
</evidence>
<feature type="domain" description="Mur ligase C-terminal" evidence="9">
    <location>
        <begin position="304"/>
        <end position="417"/>
    </location>
</feature>
<dbReference type="GO" id="GO:0008360">
    <property type="term" value="P:regulation of cell shape"/>
    <property type="evidence" value="ECO:0007669"/>
    <property type="project" value="UniProtKB-KW"/>
</dbReference>
<dbReference type="UniPathway" id="UPA00219"/>
<dbReference type="InterPro" id="IPR004101">
    <property type="entry name" value="Mur_ligase_C"/>
</dbReference>
<gene>
    <name evidence="7 11" type="primary">murD</name>
    <name evidence="11" type="ORF">HHS_04780</name>
</gene>
<keyword evidence="7 8" id="KW-0573">Peptidoglycan synthesis</keyword>
<dbReference type="eggNOG" id="COG0771">
    <property type="taxonomic scope" value="Bacteria"/>
</dbReference>
<keyword evidence="7 8" id="KW-0961">Cell wall biogenesis/degradation</keyword>
<dbReference type="SUPFAM" id="SSF53244">
    <property type="entry name" value="MurD-like peptide ligases, peptide-binding domain"/>
    <property type="match status" value="1"/>
</dbReference>
<keyword evidence="12" id="KW-1185">Reference proteome</keyword>
<keyword evidence="7 8" id="KW-0132">Cell division</keyword>
<comment type="similarity">
    <text evidence="7">Belongs to the MurCDEF family.</text>
</comment>
<dbReference type="Pfam" id="PF02875">
    <property type="entry name" value="Mur_ligase_C"/>
    <property type="match status" value="1"/>
</dbReference>
<dbReference type="InterPro" id="IPR013221">
    <property type="entry name" value="Mur_ligase_cen"/>
</dbReference>
<dbReference type="Proteomes" id="UP000016900">
    <property type="component" value="Chromosome"/>
</dbReference>
<dbReference type="EC" id="6.3.2.9" evidence="7 8"/>
<evidence type="ECO:0000256" key="4">
    <source>
        <dbReference type="ARBA" id="ARBA00022598"/>
    </source>
</evidence>
<dbReference type="EMBL" id="AP012554">
    <property type="protein sequence ID" value="BAO00448.1"/>
    <property type="molecule type" value="Genomic_DNA"/>
</dbReference>
<proteinExistence type="inferred from homology"/>
<feature type="binding site" evidence="7">
    <location>
        <begin position="112"/>
        <end position="118"/>
    </location>
    <ligand>
        <name>ATP</name>
        <dbReference type="ChEBI" id="CHEBI:30616"/>
    </ligand>
</feature>
<dbReference type="GO" id="GO:0009252">
    <property type="term" value="P:peptidoglycan biosynthetic process"/>
    <property type="evidence" value="ECO:0007669"/>
    <property type="project" value="UniProtKB-UniRule"/>
</dbReference>
<keyword evidence="4 7" id="KW-0436">Ligase</keyword>
<comment type="pathway">
    <text evidence="2 7 8">Cell wall biogenesis; peptidoglycan biosynthesis.</text>
</comment>
<dbReference type="OrthoDB" id="9809796at2"/>
<evidence type="ECO:0000313" key="11">
    <source>
        <dbReference type="EMBL" id="BAO00448.1"/>
    </source>
</evidence>
<evidence type="ECO:0000256" key="1">
    <source>
        <dbReference type="ARBA" id="ARBA00004496"/>
    </source>
</evidence>
<dbReference type="Gene3D" id="3.90.190.20">
    <property type="entry name" value="Mur ligase, C-terminal domain"/>
    <property type="match status" value="1"/>
</dbReference>
<dbReference type="GO" id="GO:0008764">
    <property type="term" value="F:UDP-N-acetylmuramoylalanine-D-glutamate ligase activity"/>
    <property type="evidence" value="ECO:0007669"/>
    <property type="project" value="UniProtKB-UniRule"/>
</dbReference>
<evidence type="ECO:0000256" key="6">
    <source>
        <dbReference type="ARBA" id="ARBA00022840"/>
    </source>
</evidence>
<comment type="function">
    <text evidence="7 8">Cell wall formation. Catalyzes the addition of glutamate to the nucleotide precursor UDP-N-acetylmuramoyl-L-alanine (UMA).</text>
</comment>
<dbReference type="Gene3D" id="3.40.1190.10">
    <property type="entry name" value="Mur-like, catalytic domain"/>
    <property type="match status" value="1"/>
</dbReference>
<evidence type="ECO:0000256" key="8">
    <source>
        <dbReference type="RuleBase" id="RU003664"/>
    </source>
</evidence>
<reference evidence="11 12" key="1">
    <citation type="submission" date="2012-10" db="EMBL/GenBank/DDBJ databases">
        <title>Genome sequence of the symbiont of the pentatomidae stink bug Halyomorpha halys.</title>
        <authorList>
            <person name="Kobayashi H."/>
            <person name="Fujii-Muramatsu R."/>
            <person name="Takeishi K."/>
            <person name="Noda H."/>
        </authorList>
    </citation>
    <scope>NUCLEOTIDE SEQUENCE [LARGE SCALE GENOMIC DNA]</scope>
</reference>
<evidence type="ECO:0000256" key="3">
    <source>
        <dbReference type="ARBA" id="ARBA00022490"/>
    </source>
</evidence>
<feature type="domain" description="Mur ligase central" evidence="10">
    <location>
        <begin position="110"/>
        <end position="282"/>
    </location>
</feature>
<dbReference type="PROSITE" id="PS51257">
    <property type="entry name" value="PROKAR_LIPOPROTEIN"/>
    <property type="match status" value="1"/>
</dbReference>
<name>U3U9F3_9GAMM</name>
<dbReference type="InterPro" id="IPR005762">
    <property type="entry name" value="MurD"/>
</dbReference>
<dbReference type="GO" id="GO:0071555">
    <property type="term" value="P:cell wall organization"/>
    <property type="evidence" value="ECO:0007669"/>
    <property type="project" value="UniProtKB-KW"/>
</dbReference>
<dbReference type="RefSeq" id="WP_022564467.1">
    <property type="nucleotide sequence ID" value="NZ_CP010907.1"/>
</dbReference>
<keyword evidence="7 8" id="KW-0133">Cell shape</keyword>
<dbReference type="AlphaFoldDB" id="U3U9F3"/>
<keyword evidence="6 7" id="KW-0067">ATP-binding</keyword>
<evidence type="ECO:0000256" key="7">
    <source>
        <dbReference type="HAMAP-Rule" id="MF_00639"/>
    </source>
</evidence>
<dbReference type="KEGG" id="pck:BMSBPS_0103"/>
<sequence length="441" mass="48817">MADYKGKKVVIIGMGLTGLSCVDFFLAKGVIPRIMDTRMSPPGLKKLPKNIEFYCGGINRRWLLTSDLVIVSPGIALIDPIFQEINQSGIELIGDIELFCREVNAPIVAITGSNGKSTVTMLLSEMARAANWSVSVGGNIGLPILKLLEFNSVSNLYVLELSSFQLQTTYSLKPMVATILNIQEDHMDRYSQDLQQYRSAKLRIYKHAEVCIFNANDNMTIPTNSINKSYISFGINTGDYCLTQQGENIWLQIKGKKVINTKKLKLIGYHNYVNALAALALADAASIPRTFSLSALANFSGLPHRFQLVHQANGVRWINDSKATNVSSTHAALKALRIKKGVLWLLLGGEGKGTDFKSLKEYLQVEYLRLFCFGIDGHILAQLRPEITTLTETLQQAMEQVALQVKSGDIVLLSPACASFDQFQNFEQRGDIFTKLAKELG</sequence>
<evidence type="ECO:0000313" key="12">
    <source>
        <dbReference type="Proteomes" id="UP000016900"/>
    </source>
</evidence>
<dbReference type="InterPro" id="IPR036615">
    <property type="entry name" value="Mur_ligase_C_dom_sf"/>
</dbReference>
<dbReference type="GO" id="GO:0051301">
    <property type="term" value="P:cell division"/>
    <property type="evidence" value="ECO:0007669"/>
    <property type="project" value="UniProtKB-KW"/>
</dbReference>